<evidence type="ECO:0000256" key="2">
    <source>
        <dbReference type="PROSITE-ProRule" id="PRU00239"/>
    </source>
</evidence>
<dbReference type="EMBL" id="OE179262">
    <property type="protein sequence ID" value="CAD7568207.1"/>
    <property type="molecule type" value="Genomic_DNA"/>
</dbReference>
<dbReference type="SUPFAM" id="SSF54001">
    <property type="entry name" value="Cysteine proteinases"/>
    <property type="match status" value="1"/>
</dbReference>
<reference evidence="4" key="1">
    <citation type="submission" date="2020-11" db="EMBL/GenBank/DDBJ databases">
        <authorList>
            <person name="Tran Van P."/>
        </authorList>
    </citation>
    <scope>NUCLEOTIDE SEQUENCE</scope>
</reference>
<dbReference type="PANTHER" id="PTHR10183">
    <property type="entry name" value="CALPAIN"/>
    <property type="match status" value="1"/>
</dbReference>
<name>A0A7R9P327_TIMCA</name>
<dbReference type="GO" id="GO:0006508">
    <property type="term" value="P:proteolysis"/>
    <property type="evidence" value="ECO:0007669"/>
    <property type="project" value="InterPro"/>
</dbReference>
<dbReference type="GO" id="GO:0004198">
    <property type="term" value="F:calcium-dependent cysteine-type endopeptidase activity"/>
    <property type="evidence" value="ECO:0007669"/>
    <property type="project" value="InterPro"/>
</dbReference>
<dbReference type="Pfam" id="PF00648">
    <property type="entry name" value="Peptidase_C2"/>
    <property type="match status" value="1"/>
</dbReference>
<comment type="similarity">
    <text evidence="1">Belongs to the peptidase C2 family.</text>
</comment>
<dbReference type="GO" id="GO:0005737">
    <property type="term" value="C:cytoplasm"/>
    <property type="evidence" value="ECO:0007669"/>
    <property type="project" value="TreeGrafter"/>
</dbReference>
<evidence type="ECO:0000259" key="3">
    <source>
        <dbReference type="PROSITE" id="PS50203"/>
    </source>
</evidence>
<organism evidence="4">
    <name type="scientific">Timema californicum</name>
    <name type="common">California timema</name>
    <name type="synonym">Walking stick</name>
    <dbReference type="NCBI Taxonomy" id="61474"/>
    <lineage>
        <taxon>Eukaryota</taxon>
        <taxon>Metazoa</taxon>
        <taxon>Ecdysozoa</taxon>
        <taxon>Arthropoda</taxon>
        <taxon>Hexapoda</taxon>
        <taxon>Insecta</taxon>
        <taxon>Pterygota</taxon>
        <taxon>Neoptera</taxon>
        <taxon>Polyneoptera</taxon>
        <taxon>Phasmatodea</taxon>
        <taxon>Timematodea</taxon>
        <taxon>Timematoidea</taxon>
        <taxon>Timematidae</taxon>
        <taxon>Timema</taxon>
    </lineage>
</organism>
<dbReference type="InterPro" id="IPR022684">
    <property type="entry name" value="Calpain_cysteine_protease"/>
</dbReference>
<dbReference type="PRINTS" id="PR00704">
    <property type="entry name" value="CALPAIN"/>
</dbReference>
<sequence length="386" mass="44184">MNDQKYEAVEGLVLAYDLVVANIESVIYTYEHIRGRVSNIDVTFVTRRAVGDVRSWVVVEAENEGEDTTPFLADEIQRVIPDLKNKKSPGYGSIKSETVKRAFGKSREVLLVMTDKSLPHRLTICGIGVLLVDLLIKESLLCRVYKEVQVLHSESREARRLEVLRDWQAHCYGPDETELPWMWHVTYCNGSPVRWLRREVAYWRTSCSPFSLSFRLVDAGNGTRSFLTGSIMTRYWTTERPRAGTSNYQAVRRACRERGLLFEDPDFPPGPRALYHHKKPPLHPIVWMRPSEMCQRPKFIADGTGGNRAEGSRFDVEPGELGDTWLLAAVSSLTLTPRFLDRVVPPEQNFDNTTYCGLFRKKGESTHKSEFHLGHNHVETRLLYAL</sequence>
<evidence type="ECO:0000256" key="1">
    <source>
        <dbReference type="ARBA" id="ARBA00007623"/>
    </source>
</evidence>
<gene>
    <name evidence="4" type="ORF">TCMB3V08_LOCUS978</name>
</gene>
<evidence type="ECO:0000313" key="4">
    <source>
        <dbReference type="EMBL" id="CAD7568207.1"/>
    </source>
</evidence>
<comment type="caution">
    <text evidence="2">Lacks conserved residue(s) required for the propagation of feature annotation.</text>
</comment>
<dbReference type="PANTHER" id="PTHR10183:SF424">
    <property type="entry name" value="CALPAIN-B-LIKE PROTEIN"/>
    <property type="match status" value="1"/>
</dbReference>
<dbReference type="InterPro" id="IPR001300">
    <property type="entry name" value="Peptidase_C2_calpain_cat"/>
</dbReference>
<dbReference type="AlphaFoldDB" id="A0A7R9P327"/>
<dbReference type="InterPro" id="IPR038765">
    <property type="entry name" value="Papain-like_cys_pep_sf"/>
</dbReference>
<accession>A0A7R9P327</accession>
<dbReference type="PROSITE" id="PS50203">
    <property type="entry name" value="CALPAIN_CAT"/>
    <property type="match status" value="1"/>
</dbReference>
<protein>
    <submittedName>
        <fullName evidence="4">(California timema) hypothetical protein</fullName>
    </submittedName>
</protein>
<proteinExistence type="inferred from homology"/>
<feature type="domain" description="Calpain catalytic" evidence="3">
    <location>
        <begin position="261"/>
        <end position="362"/>
    </location>
</feature>